<dbReference type="EnsemblMetazoa" id="XM_022797687">
    <property type="protein sequence ID" value="XP_022653422"/>
    <property type="gene ID" value="LOC111247115"/>
</dbReference>
<dbReference type="Gene3D" id="3.80.10.10">
    <property type="entry name" value="Ribonuclease Inhibitor"/>
    <property type="match status" value="1"/>
</dbReference>
<evidence type="ECO:0000313" key="2">
    <source>
        <dbReference type="EnsemblMetazoa" id="XP_022653422"/>
    </source>
</evidence>
<feature type="compositionally biased region" description="Basic and acidic residues" evidence="1">
    <location>
        <begin position="254"/>
        <end position="264"/>
    </location>
</feature>
<dbReference type="PANTHER" id="PTHR46282:SF2">
    <property type="entry name" value="LEUCINE-RICH MELANOCYTE DIFFERENTIATION-ASSOCIATED PROTEIN"/>
    <property type="match status" value="1"/>
</dbReference>
<dbReference type="OMA" id="RYTGKHS"/>
<dbReference type="RefSeq" id="XP_022653423.1">
    <property type="nucleotide sequence ID" value="XM_022797688.1"/>
</dbReference>
<dbReference type="AlphaFoldDB" id="A0A7M7JZQ9"/>
<accession>A0A7M7JZQ9</accession>
<dbReference type="PANTHER" id="PTHR46282">
    <property type="entry name" value="LEUCINE-RICH MELANOCYTE DIFFERENTIATION-ASSOCIATED PROTEIN"/>
    <property type="match status" value="1"/>
</dbReference>
<name>A0A7M7JZQ9_VARDE</name>
<dbReference type="InterPro" id="IPR032675">
    <property type="entry name" value="LRR_dom_sf"/>
</dbReference>
<dbReference type="EnsemblMetazoa" id="XM_022797688">
    <property type="protein sequence ID" value="XP_022653423"/>
    <property type="gene ID" value="LOC111247115"/>
</dbReference>
<protein>
    <recommendedName>
        <fullName evidence="4">Leucine-rich melanocyte differentiation-associated protein</fullName>
    </recommendedName>
</protein>
<dbReference type="Proteomes" id="UP000594260">
    <property type="component" value="Unplaced"/>
</dbReference>
<keyword evidence="3" id="KW-1185">Reference proteome</keyword>
<dbReference type="SUPFAM" id="SSF52058">
    <property type="entry name" value="L domain-like"/>
    <property type="match status" value="1"/>
</dbReference>
<dbReference type="KEGG" id="vde:111247115"/>
<proteinExistence type="predicted"/>
<evidence type="ECO:0000313" key="3">
    <source>
        <dbReference type="Proteomes" id="UP000594260"/>
    </source>
</evidence>
<organism evidence="2 3">
    <name type="scientific">Varroa destructor</name>
    <name type="common">Honeybee mite</name>
    <dbReference type="NCBI Taxonomy" id="109461"/>
    <lineage>
        <taxon>Eukaryota</taxon>
        <taxon>Metazoa</taxon>
        <taxon>Ecdysozoa</taxon>
        <taxon>Arthropoda</taxon>
        <taxon>Chelicerata</taxon>
        <taxon>Arachnida</taxon>
        <taxon>Acari</taxon>
        <taxon>Parasitiformes</taxon>
        <taxon>Mesostigmata</taxon>
        <taxon>Gamasina</taxon>
        <taxon>Dermanyssoidea</taxon>
        <taxon>Varroidae</taxon>
        <taxon>Varroa</taxon>
    </lineage>
</organism>
<evidence type="ECO:0000256" key="1">
    <source>
        <dbReference type="SAM" id="MobiDB-lite"/>
    </source>
</evidence>
<dbReference type="PROSITE" id="PS51450">
    <property type="entry name" value="LRR"/>
    <property type="match status" value="1"/>
</dbReference>
<dbReference type="Pfam" id="PF14580">
    <property type="entry name" value="LRR_9"/>
    <property type="match status" value="1"/>
</dbReference>
<dbReference type="InParanoid" id="A0A7M7JZQ9"/>
<evidence type="ECO:0008006" key="4">
    <source>
        <dbReference type="Google" id="ProtNLM"/>
    </source>
</evidence>
<dbReference type="RefSeq" id="XP_022653422.1">
    <property type="nucleotide sequence ID" value="XM_022797687.1"/>
</dbReference>
<dbReference type="GeneID" id="111247115"/>
<sequence>MDIEYATLGASAASNAGASEGTEVRLVDREVQRLPDWVLHKFALSAETLDLSWNSITTLVGLDALVRLRHLILDNNSLRDPFVIEACSGPFLETLSINKNLFDDLKSLIEAIRQAFPRIRHLSVLGNPCCPDQLTHPREVDGDDYARYRLYVISQLSFLEFLDCTEVTIQERKKARQIGRYQIVARPHLGRYRPPAEDQIPRGLHSLPHQNDDTDGSSDERNTNDTGRDQGQQSSQRRSAFGTRRYQYVGNHSEGNRFIRDKQL</sequence>
<feature type="compositionally biased region" description="Low complexity" evidence="1">
    <location>
        <begin position="229"/>
        <end position="239"/>
    </location>
</feature>
<dbReference type="InterPro" id="IPR043313">
    <property type="entry name" value="LRMDA"/>
</dbReference>
<reference evidence="2" key="1">
    <citation type="submission" date="2021-01" db="UniProtKB">
        <authorList>
            <consortium name="EnsemblMetazoa"/>
        </authorList>
    </citation>
    <scope>IDENTIFICATION</scope>
</reference>
<feature type="compositionally biased region" description="Basic and acidic residues" evidence="1">
    <location>
        <begin position="218"/>
        <end position="228"/>
    </location>
</feature>
<dbReference type="OrthoDB" id="272149at2759"/>
<feature type="region of interest" description="Disordered" evidence="1">
    <location>
        <begin position="189"/>
        <end position="264"/>
    </location>
</feature>
<dbReference type="InterPro" id="IPR001611">
    <property type="entry name" value="Leu-rich_rpt"/>
</dbReference>